<dbReference type="PANTHER" id="PTHR12526">
    <property type="entry name" value="GLYCOSYLTRANSFERASE"/>
    <property type="match status" value="1"/>
</dbReference>
<dbReference type="InterPro" id="IPR001296">
    <property type="entry name" value="Glyco_trans_1"/>
</dbReference>
<evidence type="ECO:0000259" key="1">
    <source>
        <dbReference type="Pfam" id="PF00534"/>
    </source>
</evidence>
<dbReference type="SUPFAM" id="SSF53756">
    <property type="entry name" value="UDP-Glycosyltransferase/glycogen phosphorylase"/>
    <property type="match status" value="1"/>
</dbReference>
<accession>A0A645IC57</accession>
<evidence type="ECO:0000313" key="2">
    <source>
        <dbReference type="EMBL" id="MPN48878.1"/>
    </source>
</evidence>
<dbReference type="GO" id="GO:0016757">
    <property type="term" value="F:glycosyltransferase activity"/>
    <property type="evidence" value="ECO:0007669"/>
    <property type="project" value="InterPro"/>
</dbReference>
<feature type="domain" description="Glycosyl transferase family 1" evidence="1">
    <location>
        <begin position="4"/>
        <end position="68"/>
    </location>
</feature>
<proteinExistence type="predicted"/>
<dbReference type="EMBL" id="VSSQ01111591">
    <property type="protein sequence ID" value="MPN48878.1"/>
    <property type="molecule type" value="Genomic_DNA"/>
</dbReference>
<dbReference type="PANTHER" id="PTHR12526:SF630">
    <property type="entry name" value="GLYCOSYLTRANSFERASE"/>
    <property type="match status" value="1"/>
</dbReference>
<gene>
    <name evidence="2" type="ORF">SDC9_196490</name>
</gene>
<reference evidence="2" key="1">
    <citation type="submission" date="2019-08" db="EMBL/GenBank/DDBJ databases">
        <authorList>
            <person name="Kucharzyk K."/>
            <person name="Murdoch R.W."/>
            <person name="Higgins S."/>
            <person name="Loffler F."/>
        </authorList>
    </citation>
    <scope>NUCLEOTIDE SEQUENCE</scope>
</reference>
<dbReference type="Pfam" id="PF00534">
    <property type="entry name" value="Glycos_transf_1"/>
    <property type="match status" value="1"/>
</dbReference>
<comment type="caution">
    <text evidence="2">The sequence shown here is derived from an EMBL/GenBank/DDBJ whole genome shotgun (WGS) entry which is preliminary data.</text>
</comment>
<dbReference type="AlphaFoldDB" id="A0A645IC57"/>
<sequence length="92" mass="10474">MTNVVLEHSAMGRACIGSNIPGVREGIEDSKTGYLFEVKDVDSMVKAVKKFIELPYQEKAAMGKAAREKMEREFDRDIVTSIYLEEIYRILN</sequence>
<dbReference type="Gene3D" id="3.40.50.2000">
    <property type="entry name" value="Glycogen Phosphorylase B"/>
    <property type="match status" value="1"/>
</dbReference>
<organism evidence="2">
    <name type="scientific">bioreactor metagenome</name>
    <dbReference type="NCBI Taxonomy" id="1076179"/>
    <lineage>
        <taxon>unclassified sequences</taxon>
        <taxon>metagenomes</taxon>
        <taxon>ecological metagenomes</taxon>
    </lineage>
</organism>
<protein>
    <recommendedName>
        <fullName evidence="1">Glycosyl transferase family 1 domain-containing protein</fullName>
    </recommendedName>
</protein>
<name>A0A645IC57_9ZZZZ</name>